<feature type="signal peptide" evidence="8">
    <location>
        <begin position="1"/>
        <end position="21"/>
    </location>
</feature>
<keyword evidence="3" id="KW-0479">Metal-binding</keyword>
<evidence type="ECO:0000256" key="6">
    <source>
        <dbReference type="ARBA" id="ARBA00023157"/>
    </source>
</evidence>
<dbReference type="SUPFAM" id="SSF48537">
    <property type="entry name" value="Phospholipase C/P1 nuclease"/>
    <property type="match status" value="1"/>
</dbReference>
<dbReference type="EMBL" id="MU839829">
    <property type="protein sequence ID" value="KAK1758595.1"/>
    <property type="molecule type" value="Genomic_DNA"/>
</dbReference>
<keyword evidence="6" id="KW-1015">Disulfide bond</keyword>
<dbReference type="GO" id="GO:0006308">
    <property type="term" value="P:DNA catabolic process"/>
    <property type="evidence" value="ECO:0007669"/>
    <property type="project" value="InterPro"/>
</dbReference>
<evidence type="ECO:0000313" key="9">
    <source>
        <dbReference type="EMBL" id="KAK1758595.1"/>
    </source>
</evidence>
<dbReference type="InterPro" id="IPR003154">
    <property type="entry name" value="S1/P1nuclease"/>
</dbReference>
<evidence type="ECO:0000256" key="2">
    <source>
        <dbReference type="ARBA" id="ARBA00022722"/>
    </source>
</evidence>
<keyword evidence="5" id="KW-0378">Hydrolase</keyword>
<keyword evidence="10" id="KW-1185">Reference proteome</keyword>
<dbReference type="GO" id="GO:0004519">
    <property type="term" value="F:endonuclease activity"/>
    <property type="evidence" value="ECO:0007669"/>
    <property type="project" value="UniProtKB-KW"/>
</dbReference>
<dbReference type="CDD" id="cd11010">
    <property type="entry name" value="S1-P1_nuclease"/>
    <property type="match status" value="1"/>
</dbReference>
<dbReference type="Proteomes" id="UP001239445">
    <property type="component" value="Unassembled WGS sequence"/>
</dbReference>
<dbReference type="GO" id="GO:0016788">
    <property type="term" value="F:hydrolase activity, acting on ester bonds"/>
    <property type="evidence" value="ECO:0007669"/>
    <property type="project" value="InterPro"/>
</dbReference>
<evidence type="ECO:0000256" key="1">
    <source>
        <dbReference type="ARBA" id="ARBA00009547"/>
    </source>
</evidence>
<gene>
    <name evidence="9" type="ORF">QBC47DRAFT_145837</name>
</gene>
<keyword evidence="8" id="KW-0732">Signal</keyword>
<comment type="similarity">
    <text evidence="1">Belongs to the nuclease type I family.</text>
</comment>
<keyword evidence="7" id="KW-0325">Glycoprotein</keyword>
<dbReference type="PANTHER" id="PTHR33146">
    <property type="entry name" value="ENDONUCLEASE 4"/>
    <property type="match status" value="1"/>
</dbReference>
<protein>
    <submittedName>
        <fullName evidence="9">S1/P1 nuclease</fullName>
    </submittedName>
</protein>
<dbReference type="PANTHER" id="PTHR33146:SF26">
    <property type="entry name" value="ENDONUCLEASE 4"/>
    <property type="match status" value="1"/>
</dbReference>
<accession>A0AAJ0FEX6</accession>
<dbReference type="GO" id="GO:0046872">
    <property type="term" value="F:metal ion binding"/>
    <property type="evidence" value="ECO:0007669"/>
    <property type="project" value="UniProtKB-KW"/>
</dbReference>
<comment type="caution">
    <text evidence="9">The sequence shown here is derived from an EMBL/GenBank/DDBJ whole genome shotgun (WGS) entry which is preliminary data.</text>
</comment>
<name>A0AAJ0FEX6_9PEZI</name>
<evidence type="ECO:0000256" key="4">
    <source>
        <dbReference type="ARBA" id="ARBA00022759"/>
    </source>
</evidence>
<evidence type="ECO:0000256" key="5">
    <source>
        <dbReference type="ARBA" id="ARBA00022801"/>
    </source>
</evidence>
<dbReference type="Pfam" id="PF02265">
    <property type="entry name" value="S1-P1_nuclease"/>
    <property type="match status" value="1"/>
</dbReference>
<sequence>MRLSPLTIAAGALAVLPTSHAFGGFGHITIAYLASNFVAPETTAYFQGLLRNDTADYLAGVATWADSVRYSKYFRWTSNFHFIDAKDDPPRACNVDLERDCKADGCVVTALANYTSRLLDASLPAYEHNVAARFVVHFVGDVHQPLHDEDVARGGNGIPVRFHGVELNLHHVWDSSIAEKLVGGVARRQPYRHARLWADSLTAEIRAGRFAGTTSRAWLDGLDIDDPTATALLWAREGNAHVCTTVLPEGPQAIRGQELGTTSYYDAAAPVIELQVARAGYRLAAWLDLIVARIKANETRRASSSSMGDL</sequence>
<reference evidence="9" key="1">
    <citation type="submission" date="2023-06" db="EMBL/GenBank/DDBJ databases">
        <title>Genome-scale phylogeny and comparative genomics of the fungal order Sordariales.</title>
        <authorList>
            <consortium name="Lawrence Berkeley National Laboratory"/>
            <person name="Hensen N."/>
            <person name="Bonometti L."/>
            <person name="Westerberg I."/>
            <person name="Brannstrom I.O."/>
            <person name="Guillou S."/>
            <person name="Cros-Aarteil S."/>
            <person name="Calhoun S."/>
            <person name="Haridas S."/>
            <person name="Kuo A."/>
            <person name="Mondo S."/>
            <person name="Pangilinan J."/>
            <person name="Riley R."/>
            <person name="Labutti K."/>
            <person name="Andreopoulos B."/>
            <person name="Lipzen A."/>
            <person name="Chen C."/>
            <person name="Yanf M."/>
            <person name="Daum C."/>
            <person name="Ng V."/>
            <person name="Clum A."/>
            <person name="Steindorff A."/>
            <person name="Ohm R."/>
            <person name="Martin F."/>
            <person name="Silar P."/>
            <person name="Natvig D."/>
            <person name="Lalanne C."/>
            <person name="Gautier V."/>
            <person name="Ament-Velasquez S.L."/>
            <person name="Kruys A."/>
            <person name="Hutchinson M.I."/>
            <person name="Powell A.J."/>
            <person name="Barry K."/>
            <person name="Miller A.N."/>
            <person name="Grigoriev I.V."/>
            <person name="Debuchy R."/>
            <person name="Gladieux P."/>
            <person name="Thoren M.H."/>
            <person name="Johannesson H."/>
        </authorList>
    </citation>
    <scope>NUCLEOTIDE SEQUENCE</scope>
    <source>
        <strain evidence="9">PSN4</strain>
    </source>
</reference>
<evidence type="ECO:0000256" key="8">
    <source>
        <dbReference type="SAM" id="SignalP"/>
    </source>
</evidence>
<dbReference type="GO" id="GO:0003676">
    <property type="term" value="F:nucleic acid binding"/>
    <property type="evidence" value="ECO:0007669"/>
    <property type="project" value="InterPro"/>
</dbReference>
<keyword evidence="4" id="KW-0255">Endonuclease</keyword>
<evidence type="ECO:0000313" key="10">
    <source>
        <dbReference type="Proteomes" id="UP001239445"/>
    </source>
</evidence>
<organism evidence="9 10">
    <name type="scientific">Echria macrotheca</name>
    <dbReference type="NCBI Taxonomy" id="438768"/>
    <lineage>
        <taxon>Eukaryota</taxon>
        <taxon>Fungi</taxon>
        <taxon>Dikarya</taxon>
        <taxon>Ascomycota</taxon>
        <taxon>Pezizomycotina</taxon>
        <taxon>Sordariomycetes</taxon>
        <taxon>Sordariomycetidae</taxon>
        <taxon>Sordariales</taxon>
        <taxon>Schizotheciaceae</taxon>
        <taxon>Echria</taxon>
    </lineage>
</organism>
<evidence type="ECO:0000256" key="7">
    <source>
        <dbReference type="ARBA" id="ARBA00023180"/>
    </source>
</evidence>
<evidence type="ECO:0000256" key="3">
    <source>
        <dbReference type="ARBA" id="ARBA00022723"/>
    </source>
</evidence>
<dbReference type="InterPro" id="IPR008947">
    <property type="entry name" value="PLipase_C/P1_nuclease_dom_sf"/>
</dbReference>
<feature type="chain" id="PRO_5042462826" evidence="8">
    <location>
        <begin position="22"/>
        <end position="310"/>
    </location>
</feature>
<dbReference type="Gene3D" id="1.10.575.10">
    <property type="entry name" value="P1 Nuclease"/>
    <property type="match status" value="1"/>
</dbReference>
<keyword evidence="2" id="KW-0540">Nuclease</keyword>
<dbReference type="AlphaFoldDB" id="A0AAJ0FEX6"/>
<proteinExistence type="inferred from homology"/>